<proteinExistence type="predicted"/>
<gene>
    <name evidence="2" type="ORF">LWI29_013559</name>
</gene>
<sequence length="209" mass="24154">MGIWDYTSSTTDSIKQNAPDLTSVKGFCWSSYDNSRAAVTIIHNAVRVNTVDKLYPCLPDVETRWDIATNMAKKIATVAVREGAKWVPGGSTVYDIVLQSIPKEKKATDLKEFKDKVRQMETEQDRMKHEQDRMKHELNDHKRLLEQHEMRRLIMELKTNKTLDLNRKPEDVNGFFMKPKDAYRFLFTKPEVTGKQYSDDVIATGVKPE</sequence>
<reference evidence="2" key="1">
    <citation type="journal article" date="2022" name="Plant J.">
        <title>Strategies of tolerance reflected in two North American maple genomes.</title>
        <authorList>
            <person name="McEvoy S.L."/>
            <person name="Sezen U.U."/>
            <person name="Trouern-Trend A."/>
            <person name="McMahon S.M."/>
            <person name="Schaberg P.G."/>
            <person name="Yang J."/>
            <person name="Wegrzyn J.L."/>
            <person name="Swenson N.G."/>
        </authorList>
    </citation>
    <scope>NUCLEOTIDE SEQUENCE</scope>
    <source>
        <strain evidence="2">NS2018</strain>
    </source>
</reference>
<reference evidence="2" key="2">
    <citation type="submission" date="2023-06" db="EMBL/GenBank/DDBJ databases">
        <authorList>
            <person name="Swenson N.G."/>
            <person name="Wegrzyn J.L."/>
            <person name="Mcevoy S.L."/>
        </authorList>
    </citation>
    <scope>NUCLEOTIDE SEQUENCE</scope>
    <source>
        <strain evidence="2">NS2018</strain>
        <tissue evidence="2">Leaf</tissue>
    </source>
</reference>
<comment type="caution">
    <text evidence="2">The sequence shown here is derived from an EMBL/GenBank/DDBJ whole genome shotgun (WGS) entry which is preliminary data.</text>
</comment>
<protein>
    <submittedName>
        <fullName evidence="2">Uncharacterized protein</fullName>
    </submittedName>
</protein>
<name>A0AA39T3A4_ACESA</name>
<dbReference type="EMBL" id="JAUESC010000003">
    <property type="protein sequence ID" value="KAK0600303.1"/>
    <property type="molecule type" value="Genomic_DNA"/>
</dbReference>
<keyword evidence="3" id="KW-1185">Reference proteome</keyword>
<dbReference type="Proteomes" id="UP001168877">
    <property type="component" value="Unassembled WGS sequence"/>
</dbReference>
<accession>A0AA39T3A4</accession>
<dbReference type="AlphaFoldDB" id="A0AA39T3A4"/>
<evidence type="ECO:0000313" key="3">
    <source>
        <dbReference type="Proteomes" id="UP001168877"/>
    </source>
</evidence>
<keyword evidence="1" id="KW-0175">Coiled coil</keyword>
<feature type="coiled-coil region" evidence="1">
    <location>
        <begin position="103"/>
        <end position="151"/>
    </location>
</feature>
<organism evidence="2 3">
    <name type="scientific">Acer saccharum</name>
    <name type="common">Sugar maple</name>
    <dbReference type="NCBI Taxonomy" id="4024"/>
    <lineage>
        <taxon>Eukaryota</taxon>
        <taxon>Viridiplantae</taxon>
        <taxon>Streptophyta</taxon>
        <taxon>Embryophyta</taxon>
        <taxon>Tracheophyta</taxon>
        <taxon>Spermatophyta</taxon>
        <taxon>Magnoliopsida</taxon>
        <taxon>eudicotyledons</taxon>
        <taxon>Gunneridae</taxon>
        <taxon>Pentapetalae</taxon>
        <taxon>rosids</taxon>
        <taxon>malvids</taxon>
        <taxon>Sapindales</taxon>
        <taxon>Sapindaceae</taxon>
        <taxon>Hippocastanoideae</taxon>
        <taxon>Acereae</taxon>
        <taxon>Acer</taxon>
    </lineage>
</organism>
<evidence type="ECO:0000313" key="2">
    <source>
        <dbReference type="EMBL" id="KAK0600303.1"/>
    </source>
</evidence>
<evidence type="ECO:0000256" key="1">
    <source>
        <dbReference type="SAM" id="Coils"/>
    </source>
</evidence>